<name>A0A0P9TVF8_PSEAV</name>
<accession>A0A0P9TVF8</accession>
<dbReference type="Proteomes" id="UP000050265">
    <property type="component" value="Unassembled WGS sequence"/>
</dbReference>
<proteinExistence type="predicted"/>
<sequence length="37" mass="4296">MIFHLDNAAPGTMLFMASLKVPVQFRWTKVNMELWAT</sequence>
<evidence type="ECO:0000313" key="1">
    <source>
        <dbReference type="EMBL" id="KPX77808.1"/>
    </source>
</evidence>
<gene>
    <name evidence="1" type="ORF">ALO35_102372</name>
</gene>
<dbReference type="AlphaFoldDB" id="A0A0P9TVF8"/>
<evidence type="ECO:0000313" key="2">
    <source>
        <dbReference type="Proteomes" id="UP000050265"/>
    </source>
</evidence>
<comment type="caution">
    <text evidence="1">The sequence shown here is derived from an EMBL/GenBank/DDBJ whole genome shotgun (WGS) entry which is preliminary data.</text>
</comment>
<dbReference type="EMBL" id="LJQP01000010">
    <property type="protein sequence ID" value="KPX77808.1"/>
    <property type="molecule type" value="Genomic_DNA"/>
</dbReference>
<protein>
    <submittedName>
        <fullName evidence="1">Uncharacterized protein</fullName>
    </submittedName>
</protein>
<reference evidence="1 2" key="1">
    <citation type="submission" date="2015-09" db="EMBL/GenBank/DDBJ databases">
        <title>Genome announcement of multiple Pseudomonas syringae strains.</title>
        <authorList>
            <person name="Thakur S."/>
            <person name="Wang P.W."/>
            <person name="Gong Y."/>
            <person name="Weir B.S."/>
            <person name="Guttman D.S."/>
        </authorList>
    </citation>
    <scope>NUCLEOTIDE SEQUENCE [LARGE SCALE GENOMIC DNA]</scope>
    <source>
        <strain evidence="1 2">ICMP3507</strain>
    </source>
</reference>
<organism evidence="1 2">
    <name type="scientific">Pseudomonas amygdali pv. lachrymans</name>
    <name type="common">Pseudomonas syringae pv. lachrymans</name>
    <dbReference type="NCBI Taxonomy" id="53707"/>
    <lineage>
        <taxon>Bacteria</taxon>
        <taxon>Pseudomonadati</taxon>
        <taxon>Pseudomonadota</taxon>
        <taxon>Gammaproteobacteria</taxon>
        <taxon>Pseudomonadales</taxon>
        <taxon>Pseudomonadaceae</taxon>
        <taxon>Pseudomonas</taxon>
        <taxon>Pseudomonas amygdali</taxon>
    </lineage>
</organism>